<protein>
    <submittedName>
        <fullName evidence="2">Leucine-rich repeat protein</fullName>
    </submittedName>
</protein>
<feature type="chain" id="PRO_5039681971" evidence="1">
    <location>
        <begin position="26"/>
        <end position="196"/>
    </location>
</feature>
<dbReference type="Pfam" id="PF13306">
    <property type="entry name" value="LRR_5"/>
    <property type="match status" value="1"/>
</dbReference>
<dbReference type="EMBL" id="DVHB01000054">
    <property type="protein sequence ID" value="HIR39320.1"/>
    <property type="molecule type" value="Genomic_DNA"/>
</dbReference>
<organism evidence="2 3">
    <name type="scientific">Candidatus Coproplasma stercoripullorum</name>
    <dbReference type="NCBI Taxonomy" id="2840751"/>
    <lineage>
        <taxon>Bacteria</taxon>
        <taxon>Bacillati</taxon>
        <taxon>Bacillota</taxon>
        <taxon>Clostridia</taxon>
        <taxon>Eubacteriales</taxon>
        <taxon>Candidatus Coproplasma</taxon>
    </lineage>
</organism>
<dbReference type="AlphaFoldDB" id="A0A9D1AFK7"/>
<reference evidence="2" key="2">
    <citation type="journal article" date="2021" name="PeerJ">
        <title>Extensive microbial diversity within the chicken gut microbiome revealed by metagenomics and culture.</title>
        <authorList>
            <person name="Gilroy R."/>
            <person name="Ravi A."/>
            <person name="Getino M."/>
            <person name="Pursley I."/>
            <person name="Horton D.L."/>
            <person name="Alikhan N.F."/>
            <person name="Baker D."/>
            <person name="Gharbi K."/>
            <person name="Hall N."/>
            <person name="Watson M."/>
            <person name="Adriaenssens E.M."/>
            <person name="Foster-Nyarko E."/>
            <person name="Jarju S."/>
            <person name="Secka A."/>
            <person name="Antonio M."/>
            <person name="Oren A."/>
            <person name="Chaudhuri R.R."/>
            <person name="La Ragione R."/>
            <person name="Hildebrand F."/>
            <person name="Pallen M.J."/>
        </authorList>
    </citation>
    <scope>NUCLEOTIDE SEQUENCE</scope>
    <source>
        <strain evidence="2">ChiW25-3613</strain>
    </source>
</reference>
<dbReference type="PROSITE" id="PS51257">
    <property type="entry name" value="PROKAR_LIPOPROTEIN"/>
    <property type="match status" value="1"/>
</dbReference>
<name>A0A9D1AFK7_9FIRM</name>
<evidence type="ECO:0000313" key="3">
    <source>
        <dbReference type="Proteomes" id="UP000824179"/>
    </source>
</evidence>
<gene>
    <name evidence="2" type="ORF">IAB90_02955</name>
</gene>
<dbReference type="InterPro" id="IPR032675">
    <property type="entry name" value="LRR_dom_sf"/>
</dbReference>
<dbReference type="InterPro" id="IPR026906">
    <property type="entry name" value="LRR_5"/>
</dbReference>
<dbReference type="Gene3D" id="3.80.10.10">
    <property type="entry name" value="Ribonuclease Inhibitor"/>
    <property type="match status" value="1"/>
</dbReference>
<evidence type="ECO:0000256" key="1">
    <source>
        <dbReference type="SAM" id="SignalP"/>
    </source>
</evidence>
<sequence>MMKRKTILAAVLAAVAALICAFTLAGCGGDEVEKIEGSSGLEYQLSADGTYYTVTGVGTCSDVDVVIGNWHNDLPVRGIGERVLRNFDYDVNSITVSQGIDLFGAAAVSNFTMKRLVLPNGIETYGSAAFIRSEKLEEIVFGTGLKKIEYDSFMGCGEDVTIYFRGTEEEWAEVEIESQGNEFIDGYTVVCNYTGA</sequence>
<reference evidence="2" key="1">
    <citation type="submission" date="2020-10" db="EMBL/GenBank/DDBJ databases">
        <authorList>
            <person name="Gilroy R."/>
        </authorList>
    </citation>
    <scope>NUCLEOTIDE SEQUENCE</scope>
    <source>
        <strain evidence="2">ChiW25-3613</strain>
    </source>
</reference>
<evidence type="ECO:0000313" key="2">
    <source>
        <dbReference type="EMBL" id="HIR39320.1"/>
    </source>
</evidence>
<keyword evidence="1" id="KW-0732">Signal</keyword>
<dbReference type="Proteomes" id="UP000824179">
    <property type="component" value="Unassembled WGS sequence"/>
</dbReference>
<feature type="signal peptide" evidence="1">
    <location>
        <begin position="1"/>
        <end position="25"/>
    </location>
</feature>
<comment type="caution">
    <text evidence="2">The sequence shown here is derived from an EMBL/GenBank/DDBJ whole genome shotgun (WGS) entry which is preliminary data.</text>
</comment>
<proteinExistence type="predicted"/>
<accession>A0A9D1AFK7</accession>